<dbReference type="AlphaFoldDB" id="A0AAV0CGR6"/>
<dbReference type="EMBL" id="CAMAPF010000031">
    <property type="protein sequence ID" value="CAH9077124.1"/>
    <property type="molecule type" value="Genomic_DNA"/>
</dbReference>
<dbReference type="PANTHER" id="PTHR33116:SF86">
    <property type="entry name" value="REVERSE TRANSCRIPTASE DOMAIN-CONTAINING PROTEIN"/>
    <property type="match status" value="1"/>
</dbReference>
<reference evidence="1" key="1">
    <citation type="submission" date="2022-07" db="EMBL/GenBank/DDBJ databases">
        <authorList>
            <person name="Macas J."/>
            <person name="Novak P."/>
            <person name="Neumann P."/>
        </authorList>
    </citation>
    <scope>NUCLEOTIDE SEQUENCE</scope>
</reference>
<accession>A0AAV0CGR6</accession>
<sequence length="109" mass="12796">MPTYAMNVFLLPRELCEEIERLMNGYWWRGTKLDQRGLRWRKWESLCRPKKAGGLGFRRVRDFNLAMLAKQAWRLITDTGSLVSRVFKARYYPGSSFLGAQMGNNPSYI</sequence>
<evidence type="ECO:0000313" key="2">
    <source>
        <dbReference type="Proteomes" id="UP001152523"/>
    </source>
</evidence>
<evidence type="ECO:0008006" key="3">
    <source>
        <dbReference type="Google" id="ProtNLM"/>
    </source>
</evidence>
<proteinExistence type="predicted"/>
<dbReference type="Proteomes" id="UP001152523">
    <property type="component" value="Unassembled WGS sequence"/>
</dbReference>
<organism evidence="1 2">
    <name type="scientific">Cuscuta epithymum</name>
    <dbReference type="NCBI Taxonomy" id="186058"/>
    <lineage>
        <taxon>Eukaryota</taxon>
        <taxon>Viridiplantae</taxon>
        <taxon>Streptophyta</taxon>
        <taxon>Embryophyta</taxon>
        <taxon>Tracheophyta</taxon>
        <taxon>Spermatophyta</taxon>
        <taxon>Magnoliopsida</taxon>
        <taxon>eudicotyledons</taxon>
        <taxon>Gunneridae</taxon>
        <taxon>Pentapetalae</taxon>
        <taxon>asterids</taxon>
        <taxon>lamiids</taxon>
        <taxon>Solanales</taxon>
        <taxon>Convolvulaceae</taxon>
        <taxon>Cuscuteae</taxon>
        <taxon>Cuscuta</taxon>
        <taxon>Cuscuta subgen. Cuscuta</taxon>
    </lineage>
</organism>
<evidence type="ECO:0000313" key="1">
    <source>
        <dbReference type="EMBL" id="CAH9077124.1"/>
    </source>
</evidence>
<name>A0AAV0CGR6_9ASTE</name>
<gene>
    <name evidence="1" type="ORF">CEPIT_LOCUS6056</name>
</gene>
<keyword evidence="2" id="KW-1185">Reference proteome</keyword>
<comment type="caution">
    <text evidence="1">The sequence shown here is derived from an EMBL/GenBank/DDBJ whole genome shotgun (WGS) entry which is preliminary data.</text>
</comment>
<dbReference type="PANTHER" id="PTHR33116">
    <property type="entry name" value="REVERSE TRANSCRIPTASE ZINC-BINDING DOMAIN-CONTAINING PROTEIN-RELATED-RELATED"/>
    <property type="match status" value="1"/>
</dbReference>
<protein>
    <recommendedName>
        <fullName evidence="3">RNA-directed DNA polymerase (Reverse transcriptase)</fullName>
    </recommendedName>
</protein>